<dbReference type="EMBL" id="JAINDJ010000007">
    <property type="protein sequence ID" value="KAG9441378.1"/>
    <property type="molecule type" value="Genomic_DNA"/>
</dbReference>
<evidence type="ECO:0000256" key="1">
    <source>
        <dbReference type="ARBA" id="ARBA00022741"/>
    </source>
</evidence>
<protein>
    <recommendedName>
        <fullName evidence="5">Protein kinase domain-containing protein</fullName>
    </recommendedName>
</protein>
<dbReference type="InterPro" id="IPR017441">
    <property type="entry name" value="Protein_kinase_ATP_BS"/>
</dbReference>
<gene>
    <name evidence="6" type="ORF">H6P81_017232</name>
</gene>
<evidence type="ECO:0000256" key="4">
    <source>
        <dbReference type="SAM" id="MobiDB-lite"/>
    </source>
</evidence>
<dbReference type="PROSITE" id="PS50011">
    <property type="entry name" value="PROTEIN_KINASE_DOM"/>
    <property type="match status" value="1"/>
</dbReference>
<keyword evidence="1 3" id="KW-0547">Nucleotide-binding</keyword>
<dbReference type="Proteomes" id="UP000825729">
    <property type="component" value="Unassembled WGS sequence"/>
</dbReference>
<dbReference type="Pfam" id="PF00069">
    <property type="entry name" value="Pkinase"/>
    <property type="match status" value="1"/>
</dbReference>
<evidence type="ECO:0000256" key="3">
    <source>
        <dbReference type="PROSITE-ProRule" id="PRU10141"/>
    </source>
</evidence>
<dbReference type="SUPFAM" id="SSF56112">
    <property type="entry name" value="Protein kinase-like (PK-like)"/>
    <property type="match status" value="1"/>
</dbReference>
<evidence type="ECO:0000256" key="2">
    <source>
        <dbReference type="ARBA" id="ARBA00022840"/>
    </source>
</evidence>
<comment type="caution">
    <text evidence="6">The sequence shown here is derived from an EMBL/GenBank/DDBJ whole genome shotgun (WGS) entry which is preliminary data.</text>
</comment>
<dbReference type="PROSITE" id="PS00107">
    <property type="entry name" value="PROTEIN_KINASE_ATP"/>
    <property type="match status" value="1"/>
</dbReference>
<dbReference type="PANTHER" id="PTHR47989">
    <property type="entry name" value="OS01G0750732 PROTEIN"/>
    <property type="match status" value="1"/>
</dbReference>
<evidence type="ECO:0000259" key="5">
    <source>
        <dbReference type="PROSITE" id="PS50011"/>
    </source>
</evidence>
<feature type="domain" description="Protein kinase" evidence="5">
    <location>
        <begin position="152"/>
        <end position="400"/>
    </location>
</feature>
<dbReference type="GO" id="GO:0004672">
    <property type="term" value="F:protein kinase activity"/>
    <property type="evidence" value="ECO:0007669"/>
    <property type="project" value="InterPro"/>
</dbReference>
<dbReference type="Gene3D" id="1.10.510.10">
    <property type="entry name" value="Transferase(Phosphotransferase) domain 1"/>
    <property type="match status" value="1"/>
</dbReference>
<sequence length="439" mass="48965">MKGLTVRVPGPREIYEGLQTSTNSSGFARSSGSSCPSATRSCQEVYEGFQRSPDPSSVSLVSDGCDAAGDHSSGRGFKGILDRLIGACFKPWKNVKRRRSKRASPVASSNSRGKDRKRTGGHTSIISYRSSQEEKRGLKFTVDEINRATRNFSLSYKIGQGGSGTVYKAMLDDGTIAAVKCAKKDIHDEQLSMKIQEEIQSLSHIRHFNLVKILGYLEHQGGRMLIVEYVPNGNLREHLDGLYRTTLNLADRIDVAIDVAHAVTYLHMQDRPHRKIKSSNILLTEKFRAKVTDFWSACKTYKGAADVEETTSYLAPEYLKNYQLTEKSDVYSFGVLLVELISGRRLVEAKNLPNEQITITWAMKSFAEGDAIQVLDPKLQRSPGTDLAVEKILEVALKCLSPTSRVRPSMWTCADMLWSIRKDYREVSAMNVRTPPDVS</sequence>
<name>A0AAV7E1W5_ARIFI</name>
<evidence type="ECO:0000313" key="6">
    <source>
        <dbReference type="EMBL" id="KAG9441378.1"/>
    </source>
</evidence>
<reference evidence="6 7" key="1">
    <citation type="submission" date="2021-07" db="EMBL/GenBank/DDBJ databases">
        <title>The Aristolochia fimbriata genome: insights into angiosperm evolution, floral development and chemical biosynthesis.</title>
        <authorList>
            <person name="Jiao Y."/>
        </authorList>
    </citation>
    <scope>NUCLEOTIDE SEQUENCE [LARGE SCALE GENOMIC DNA]</scope>
    <source>
        <strain evidence="6">IBCAS-2021</strain>
        <tissue evidence="6">Leaf</tissue>
    </source>
</reference>
<feature type="region of interest" description="Disordered" evidence="4">
    <location>
        <begin position="99"/>
        <end position="127"/>
    </location>
</feature>
<feature type="binding site" evidence="3">
    <location>
        <position position="184"/>
    </location>
    <ligand>
        <name>ATP</name>
        <dbReference type="ChEBI" id="CHEBI:30616"/>
    </ligand>
</feature>
<dbReference type="InterPro" id="IPR000719">
    <property type="entry name" value="Prot_kinase_dom"/>
</dbReference>
<dbReference type="Gene3D" id="3.30.200.20">
    <property type="entry name" value="Phosphorylase Kinase, domain 1"/>
    <property type="match status" value="1"/>
</dbReference>
<evidence type="ECO:0000313" key="7">
    <source>
        <dbReference type="Proteomes" id="UP000825729"/>
    </source>
</evidence>
<proteinExistence type="predicted"/>
<dbReference type="GO" id="GO:0005524">
    <property type="term" value="F:ATP binding"/>
    <property type="evidence" value="ECO:0007669"/>
    <property type="project" value="UniProtKB-UniRule"/>
</dbReference>
<keyword evidence="2 3" id="KW-0067">ATP-binding</keyword>
<dbReference type="AlphaFoldDB" id="A0AAV7E1W5"/>
<keyword evidence="7" id="KW-1185">Reference proteome</keyword>
<dbReference type="PANTHER" id="PTHR47989:SF71">
    <property type="entry name" value="PROTEIN KINASE DOMAIN-CONTAINING PROTEIN"/>
    <property type="match status" value="1"/>
</dbReference>
<organism evidence="6 7">
    <name type="scientific">Aristolochia fimbriata</name>
    <name type="common">White veined hardy Dutchman's pipe vine</name>
    <dbReference type="NCBI Taxonomy" id="158543"/>
    <lineage>
        <taxon>Eukaryota</taxon>
        <taxon>Viridiplantae</taxon>
        <taxon>Streptophyta</taxon>
        <taxon>Embryophyta</taxon>
        <taxon>Tracheophyta</taxon>
        <taxon>Spermatophyta</taxon>
        <taxon>Magnoliopsida</taxon>
        <taxon>Magnoliidae</taxon>
        <taxon>Piperales</taxon>
        <taxon>Aristolochiaceae</taxon>
        <taxon>Aristolochia</taxon>
    </lineage>
</organism>
<dbReference type="InterPro" id="IPR011009">
    <property type="entry name" value="Kinase-like_dom_sf"/>
</dbReference>
<accession>A0AAV7E1W5</accession>